<dbReference type="EMBL" id="JAGGKV010000011">
    <property type="protein sequence ID" value="MBP1964895.1"/>
    <property type="molecule type" value="Genomic_DNA"/>
</dbReference>
<evidence type="ECO:0000313" key="1">
    <source>
        <dbReference type="EMBL" id="MBP1964895.1"/>
    </source>
</evidence>
<keyword evidence="2" id="KW-1185">Reference proteome</keyword>
<organism evidence="1 2">
    <name type="scientific">Paenibacillus aceris</name>
    <dbReference type="NCBI Taxonomy" id="869555"/>
    <lineage>
        <taxon>Bacteria</taxon>
        <taxon>Bacillati</taxon>
        <taxon>Bacillota</taxon>
        <taxon>Bacilli</taxon>
        <taxon>Bacillales</taxon>
        <taxon>Paenibacillaceae</taxon>
        <taxon>Paenibacillus</taxon>
    </lineage>
</organism>
<proteinExistence type="predicted"/>
<name>A0ABS4I2E0_9BACL</name>
<gene>
    <name evidence="1" type="ORF">J2Z65_004128</name>
</gene>
<dbReference type="Proteomes" id="UP001519344">
    <property type="component" value="Unassembled WGS sequence"/>
</dbReference>
<evidence type="ECO:0000313" key="2">
    <source>
        <dbReference type="Proteomes" id="UP001519344"/>
    </source>
</evidence>
<reference evidence="1 2" key="1">
    <citation type="submission" date="2021-03" db="EMBL/GenBank/DDBJ databases">
        <title>Genomic Encyclopedia of Type Strains, Phase IV (KMG-IV): sequencing the most valuable type-strain genomes for metagenomic binning, comparative biology and taxonomic classification.</title>
        <authorList>
            <person name="Goeker M."/>
        </authorList>
    </citation>
    <scope>NUCLEOTIDE SEQUENCE [LARGE SCALE GENOMIC DNA]</scope>
    <source>
        <strain evidence="1 2">DSM 24950</strain>
    </source>
</reference>
<protein>
    <submittedName>
        <fullName evidence="1">Uncharacterized protein</fullName>
    </submittedName>
</protein>
<accession>A0ABS4I2E0</accession>
<comment type="caution">
    <text evidence="1">The sequence shown here is derived from an EMBL/GenBank/DDBJ whole genome shotgun (WGS) entry which is preliminary data.</text>
</comment>
<sequence>MSPPLVFGLVNILYPLQNLRVYCPRIILAMAARSIISNLLS</sequence>